<protein>
    <submittedName>
        <fullName evidence="1">Uncharacterized protein</fullName>
    </submittedName>
</protein>
<keyword evidence="2" id="KW-1185">Reference proteome</keyword>
<reference evidence="1" key="1">
    <citation type="journal article" date="2021" name="Microb. Physiol.">
        <title>Proteogenomic Insights into the Physiology of Marine, Sulfate-Reducing, Filamentous Desulfonema limicola and Desulfonema magnum.</title>
        <authorList>
            <person name="Schnaars V."/>
            <person name="Wohlbrand L."/>
            <person name="Scheve S."/>
            <person name="Hinrichs C."/>
            <person name="Reinhardt R."/>
            <person name="Rabus R."/>
        </authorList>
    </citation>
    <scope>NUCLEOTIDE SEQUENCE</scope>
    <source>
        <strain evidence="1">4be13</strain>
    </source>
</reference>
<evidence type="ECO:0000313" key="2">
    <source>
        <dbReference type="Proteomes" id="UP000663722"/>
    </source>
</evidence>
<dbReference type="AlphaFoldDB" id="A0A975BYA6"/>
<gene>
    <name evidence="1" type="ORF">dnm_094860</name>
</gene>
<dbReference type="EMBL" id="CP061800">
    <property type="protein sequence ID" value="QTA93385.1"/>
    <property type="molecule type" value="Genomic_DNA"/>
</dbReference>
<name>A0A975BYA6_9BACT</name>
<evidence type="ECO:0000313" key="1">
    <source>
        <dbReference type="EMBL" id="QTA93385.1"/>
    </source>
</evidence>
<accession>A0A975BYA6</accession>
<dbReference type="KEGG" id="dmm:dnm_094860"/>
<dbReference type="Proteomes" id="UP000663722">
    <property type="component" value="Chromosome"/>
</dbReference>
<sequence length="73" mass="8340">MVKVYVVEKSGRQPVFLFCFYNKDKAHTDKIENLKTIKSAPGVRKSFFATTPKNDFQSPDFIIFCTKIETTGS</sequence>
<proteinExistence type="predicted"/>
<organism evidence="1 2">
    <name type="scientific">Desulfonema magnum</name>
    <dbReference type="NCBI Taxonomy" id="45655"/>
    <lineage>
        <taxon>Bacteria</taxon>
        <taxon>Pseudomonadati</taxon>
        <taxon>Thermodesulfobacteriota</taxon>
        <taxon>Desulfobacteria</taxon>
        <taxon>Desulfobacterales</taxon>
        <taxon>Desulfococcaceae</taxon>
        <taxon>Desulfonema</taxon>
    </lineage>
</organism>